<protein>
    <submittedName>
        <fullName evidence="1">Uncharacterized protein</fullName>
    </submittedName>
</protein>
<reference evidence="1 2" key="1">
    <citation type="journal article" date="2015" name="Nature">
        <title>rRNA introns, odd ribosomes, and small enigmatic genomes across a large radiation of phyla.</title>
        <authorList>
            <person name="Brown C.T."/>
            <person name="Hug L.A."/>
            <person name="Thomas B.C."/>
            <person name="Sharon I."/>
            <person name="Castelle C.J."/>
            <person name="Singh A."/>
            <person name="Wilkins M.J."/>
            <person name="Williams K.H."/>
            <person name="Banfield J.F."/>
        </authorList>
    </citation>
    <scope>NUCLEOTIDE SEQUENCE [LARGE SCALE GENOMIC DNA]</scope>
</reference>
<organism evidence="1 2">
    <name type="scientific">Candidatus Jorgensenbacteria bacterium GW2011_GWC1_48_8</name>
    <dbReference type="NCBI Taxonomy" id="1618666"/>
    <lineage>
        <taxon>Bacteria</taxon>
        <taxon>Candidatus Joergenseniibacteriota</taxon>
    </lineage>
</organism>
<sequence>MNLLQAKAAREAYSNDELEAAANSNLSFSVFEGQTAPSKGEFINIQIGIVETRTDGQQLRVIG</sequence>
<dbReference type="Proteomes" id="UP000034600">
    <property type="component" value="Unassembled WGS sequence"/>
</dbReference>
<gene>
    <name evidence="1" type="ORF">UY32_C0019G0007</name>
</gene>
<proteinExistence type="predicted"/>
<comment type="caution">
    <text evidence="1">The sequence shown here is derived from an EMBL/GenBank/DDBJ whole genome shotgun (WGS) entry which is preliminary data.</text>
</comment>
<evidence type="ECO:0000313" key="1">
    <source>
        <dbReference type="EMBL" id="KKU98615.1"/>
    </source>
</evidence>
<name>A0A0G1XWF7_9BACT</name>
<dbReference type="EMBL" id="LCPO01000019">
    <property type="protein sequence ID" value="KKU98615.1"/>
    <property type="molecule type" value="Genomic_DNA"/>
</dbReference>
<dbReference type="AlphaFoldDB" id="A0A0G1XWF7"/>
<feature type="non-terminal residue" evidence="1">
    <location>
        <position position="63"/>
    </location>
</feature>
<evidence type="ECO:0000313" key="2">
    <source>
        <dbReference type="Proteomes" id="UP000034600"/>
    </source>
</evidence>
<accession>A0A0G1XWF7</accession>